<evidence type="ECO:0000313" key="1">
    <source>
        <dbReference type="EMBL" id="KAK9864023.1"/>
    </source>
</evidence>
<accession>A0AAW1T4A9</accession>
<proteinExistence type="predicted"/>
<protein>
    <submittedName>
        <fullName evidence="1">Uncharacterized protein</fullName>
    </submittedName>
</protein>
<comment type="caution">
    <text evidence="1">The sequence shown here is derived from an EMBL/GenBank/DDBJ whole genome shotgun (WGS) entry which is preliminary data.</text>
</comment>
<organism evidence="1 2">
    <name type="scientific">Apatococcus fuscideae</name>
    <dbReference type="NCBI Taxonomy" id="2026836"/>
    <lineage>
        <taxon>Eukaryota</taxon>
        <taxon>Viridiplantae</taxon>
        <taxon>Chlorophyta</taxon>
        <taxon>core chlorophytes</taxon>
        <taxon>Trebouxiophyceae</taxon>
        <taxon>Chlorellales</taxon>
        <taxon>Chlorellaceae</taxon>
        <taxon>Apatococcus</taxon>
    </lineage>
</organism>
<name>A0AAW1T4A9_9CHLO</name>
<keyword evidence="2" id="KW-1185">Reference proteome</keyword>
<sequence length="165" mass="18086">MEGDTLLAQTAKQSLTQLLCFRGTPLLIPMPALRELQIPQAKCGPIRLLYPKLTFLTAWVAPDFFPANLSSHVIEHLLISSVGKCLVNVASFQGCTTVQLSCTRSLFTDDTLLDSDVLGTIRSFTVIHDSCHPIRSRGAIPWVWQRNMVCAGDTSLGVFGHATVF</sequence>
<dbReference type="AlphaFoldDB" id="A0AAW1T4A9"/>
<dbReference type="Proteomes" id="UP001485043">
    <property type="component" value="Unassembled WGS sequence"/>
</dbReference>
<gene>
    <name evidence="1" type="ORF">WJX84_008729</name>
</gene>
<evidence type="ECO:0000313" key="2">
    <source>
        <dbReference type="Proteomes" id="UP001485043"/>
    </source>
</evidence>
<dbReference type="EMBL" id="JALJOV010000401">
    <property type="protein sequence ID" value="KAK9864023.1"/>
    <property type="molecule type" value="Genomic_DNA"/>
</dbReference>
<reference evidence="1 2" key="1">
    <citation type="journal article" date="2024" name="Nat. Commun.">
        <title>Phylogenomics reveals the evolutionary origins of lichenization in chlorophyte algae.</title>
        <authorList>
            <person name="Puginier C."/>
            <person name="Libourel C."/>
            <person name="Otte J."/>
            <person name="Skaloud P."/>
            <person name="Haon M."/>
            <person name="Grisel S."/>
            <person name="Petersen M."/>
            <person name="Berrin J.G."/>
            <person name="Delaux P.M."/>
            <person name="Dal Grande F."/>
            <person name="Keller J."/>
        </authorList>
    </citation>
    <scope>NUCLEOTIDE SEQUENCE [LARGE SCALE GENOMIC DNA]</scope>
    <source>
        <strain evidence="1 2">SAG 2523</strain>
    </source>
</reference>